<dbReference type="Pfam" id="PF13480">
    <property type="entry name" value="Acetyltransf_6"/>
    <property type="match status" value="1"/>
</dbReference>
<dbReference type="Gene3D" id="3.40.630.30">
    <property type="match status" value="1"/>
</dbReference>
<evidence type="ECO:0000313" key="3">
    <source>
        <dbReference type="Proteomes" id="UP000043699"/>
    </source>
</evidence>
<keyword evidence="3" id="KW-1185">Reference proteome</keyword>
<dbReference type="EMBL" id="CCXS01000001">
    <property type="protein sequence ID" value="CEG22194.1"/>
    <property type="molecule type" value="Genomic_DNA"/>
</dbReference>
<proteinExistence type="predicted"/>
<organism evidence="2 3">
    <name type="scientific">Planococcus massiliensis</name>
    <dbReference type="NCBI Taxonomy" id="1499687"/>
    <lineage>
        <taxon>Bacteria</taxon>
        <taxon>Bacillati</taxon>
        <taxon>Bacillota</taxon>
        <taxon>Bacilli</taxon>
        <taxon>Bacillales</taxon>
        <taxon>Caryophanaceae</taxon>
        <taxon>Planococcus</taxon>
    </lineage>
</organism>
<sequence length="332" mass="38888">MFEVVSIHDHMRWEKILHLFQASDIYYTSQYFLSAMKLDPGEALMFYYIDEEGEIAYPFIKRAIEGQSSAYFDITTPFGYGGPLVRAVKNIPLLIQNFLAVFSEYCRQENIIVEYIRFHPLKGNAELFKEHLNLLPIYETFTLQIDPGSKTSSVQSTEQWENGFVIKKLGTVRHMFEFLVLYYSGVRRKEDADSYYFFTNDYFEALISSLGPNLHLFGAYHENKLISASYVLTLGDTIYHHLEGDLEEPESLDATKMLLMKIAEWGRDNYYQFFHLGGDYSEDQEERASIKEEISNMPASMFYICKKVHNRSIYKQLISEEESDVIKRYRNL</sequence>
<evidence type="ECO:0000259" key="1">
    <source>
        <dbReference type="Pfam" id="PF13480"/>
    </source>
</evidence>
<dbReference type="SUPFAM" id="SSF55729">
    <property type="entry name" value="Acyl-CoA N-acyltransferases (Nat)"/>
    <property type="match status" value="1"/>
</dbReference>
<name>A0A098EIS4_9BACL</name>
<evidence type="ECO:0000313" key="2">
    <source>
        <dbReference type="EMBL" id="CEG22194.1"/>
    </source>
</evidence>
<dbReference type="AlphaFoldDB" id="A0A098EIS4"/>
<reference evidence="2 3" key="1">
    <citation type="submission" date="2014-09" db="EMBL/GenBank/DDBJ databases">
        <authorList>
            <person name="Urmite Genomes Urmite Genomes"/>
        </authorList>
    </citation>
    <scope>NUCLEOTIDE SEQUENCE [LARGE SCALE GENOMIC DNA]</scope>
    <source>
        <strain evidence="2 3">ES2</strain>
    </source>
</reference>
<protein>
    <recommendedName>
        <fullName evidence="1">BioF2-like acetyltransferase domain-containing protein</fullName>
    </recommendedName>
</protein>
<gene>
    <name evidence="2" type="ORF">BN1080_01116</name>
</gene>
<feature type="domain" description="BioF2-like acetyltransferase" evidence="1">
    <location>
        <begin position="198"/>
        <end position="280"/>
    </location>
</feature>
<dbReference type="Proteomes" id="UP000043699">
    <property type="component" value="Unassembled WGS sequence"/>
</dbReference>
<dbReference type="STRING" id="1499687.BN1080_01116"/>
<dbReference type="InterPro" id="IPR038740">
    <property type="entry name" value="BioF2-like_GNAT_dom"/>
</dbReference>
<dbReference type="InterPro" id="IPR016181">
    <property type="entry name" value="Acyl_CoA_acyltransferase"/>
</dbReference>
<dbReference type="OrthoDB" id="9785911at2"/>
<dbReference type="RefSeq" id="WP_052650913.1">
    <property type="nucleotide sequence ID" value="NZ_CCXS01000001.1"/>
</dbReference>
<accession>A0A098EIS4</accession>